<dbReference type="EMBL" id="JAEHOE010000014">
    <property type="protein sequence ID" value="KAG2497348.1"/>
    <property type="molecule type" value="Genomic_DNA"/>
</dbReference>
<keyword evidence="1" id="KW-0732">Signal</keyword>
<evidence type="ECO:0000256" key="1">
    <source>
        <dbReference type="SAM" id="SignalP"/>
    </source>
</evidence>
<evidence type="ECO:0000313" key="3">
    <source>
        <dbReference type="Proteomes" id="UP000612055"/>
    </source>
</evidence>
<feature type="chain" id="PRO_5032281320" evidence="1">
    <location>
        <begin position="29"/>
        <end position="538"/>
    </location>
</feature>
<feature type="signal peptide" evidence="1">
    <location>
        <begin position="1"/>
        <end position="28"/>
    </location>
</feature>
<accession>A0A835Y9R1</accession>
<proteinExistence type="predicted"/>
<keyword evidence="3" id="KW-1185">Reference proteome</keyword>
<comment type="caution">
    <text evidence="2">The sequence shown here is derived from an EMBL/GenBank/DDBJ whole genome shotgun (WGS) entry which is preliminary data.</text>
</comment>
<evidence type="ECO:0000313" key="2">
    <source>
        <dbReference type="EMBL" id="KAG2497348.1"/>
    </source>
</evidence>
<gene>
    <name evidence="2" type="ORF">HYH03_004509</name>
</gene>
<dbReference type="AlphaFoldDB" id="A0A835Y9R1"/>
<dbReference type="Proteomes" id="UP000612055">
    <property type="component" value="Unassembled WGS sequence"/>
</dbReference>
<reference evidence="2" key="1">
    <citation type="journal article" date="2020" name="bioRxiv">
        <title>Comparative genomics of Chlamydomonas.</title>
        <authorList>
            <person name="Craig R.J."/>
            <person name="Hasan A.R."/>
            <person name="Ness R.W."/>
            <person name="Keightley P.D."/>
        </authorList>
    </citation>
    <scope>NUCLEOTIDE SEQUENCE</scope>
    <source>
        <strain evidence="2">CCAP 11/70</strain>
    </source>
</reference>
<name>A0A835Y9R1_9CHLO</name>
<protein>
    <submittedName>
        <fullName evidence="2">Uncharacterized protein</fullName>
    </submittedName>
</protein>
<sequence>MVTTSPPTPGRGPRAGTWLALASGMALAALTASASLFDLERTSIKEGVLGVSFTTSSADNCVQTTYSITVGEKGRRERSTDPVPALPLLPLASIGPDPPTTPSASPEFRPFFVISITTYDSCRYLNTYQVVDLYQADPADLGLQTLQLSPSAAQAMVTGAIAATACGQPLLCPVKSGAGCEPVCTLVEVTINVAASCPTRPQLYRTGSSNAFPDGSATRTSAVGPSCPDAFPPEPPYLTIKVDGKPLTGVTAASAYFGNYGTASFSRTAPAVKASAPLPDGFSSSQVEAVSTSAKLPATWDPAAAGRPVTPVITSTFFQGGFLEASFTYTDDSGCTRTISISAGESFFRFDDQTSSGGMPLISPVVSLAPDPEPAHPSAASASSAPFRGASLSVSITGDGFCSPLFQFGSVSANSTKELGFSAFTITPSASRARVVGAATVTACSDDPTDCTVVGLTFDLVLNCPDQPAVLTTRNVFYNPDGSVERSRFTGKFCTNSFDPTAVIAVAINGEPLSGVTFASGSFGHILNAVSTRTPPAT</sequence>
<organism evidence="2 3">
    <name type="scientific">Edaphochlamys debaryana</name>
    <dbReference type="NCBI Taxonomy" id="47281"/>
    <lineage>
        <taxon>Eukaryota</taxon>
        <taxon>Viridiplantae</taxon>
        <taxon>Chlorophyta</taxon>
        <taxon>core chlorophytes</taxon>
        <taxon>Chlorophyceae</taxon>
        <taxon>CS clade</taxon>
        <taxon>Chlamydomonadales</taxon>
        <taxon>Chlamydomonadales incertae sedis</taxon>
        <taxon>Edaphochlamys</taxon>
    </lineage>
</organism>